<dbReference type="Proteomes" id="UP000196594">
    <property type="component" value="Unassembled WGS sequence"/>
</dbReference>
<name>A0ABX3ZJV0_9BACL</name>
<dbReference type="PANTHER" id="PTHR32089">
    <property type="entry name" value="METHYL-ACCEPTING CHEMOTAXIS PROTEIN MCPB"/>
    <property type="match status" value="1"/>
</dbReference>
<comment type="similarity">
    <text evidence="2">Belongs to the methyl-accepting chemotaxis (MCP) protein family.</text>
</comment>
<accession>A0ABX3ZJV0</accession>
<dbReference type="EMBL" id="NHNT01000002">
    <property type="protein sequence ID" value="OUZ40007.1"/>
    <property type="molecule type" value="Genomic_DNA"/>
</dbReference>
<feature type="transmembrane region" description="Helical" evidence="4">
    <location>
        <begin position="64"/>
        <end position="84"/>
    </location>
</feature>
<dbReference type="PROSITE" id="PS50111">
    <property type="entry name" value="CHEMOTAXIS_TRANSDUC_2"/>
    <property type="match status" value="1"/>
</dbReference>
<keyword evidence="4" id="KW-0812">Transmembrane</keyword>
<keyword evidence="4" id="KW-0472">Membrane</keyword>
<evidence type="ECO:0000256" key="2">
    <source>
        <dbReference type="ARBA" id="ARBA00029447"/>
    </source>
</evidence>
<keyword evidence="4" id="KW-1133">Transmembrane helix</keyword>
<evidence type="ECO:0000256" key="3">
    <source>
        <dbReference type="PROSITE-ProRule" id="PRU00284"/>
    </source>
</evidence>
<gene>
    <name evidence="6" type="ORF">CBM15_05710</name>
</gene>
<dbReference type="InterPro" id="IPR004090">
    <property type="entry name" value="Chemotax_Me-accpt_rcpt"/>
</dbReference>
<keyword evidence="7" id="KW-1185">Reference proteome</keyword>
<dbReference type="Pfam" id="PF00015">
    <property type="entry name" value="MCPsignal"/>
    <property type="match status" value="1"/>
</dbReference>
<dbReference type="SUPFAM" id="SSF58104">
    <property type="entry name" value="Methyl-accepting chemotaxis protein (MCP) signaling domain"/>
    <property type="match status" value="1"/>
</dbReference>
<reference evidence="6 7" key="1">
    <citation type="journal article" date="2017" name="Int. J. Syst. Evol. Microbiol.">
        <title>Solibacillus kalamii sp. nov., isolated from a high-efficiency particulate arrestance filter system used in the International Space Station.</title>
        <authorList>
            <person name="Checinska Sielaff A."/>
            <person name="Kumar R.M."/>
            <person name="Pal D."/>
            <person name="Mayilraj S."/>
            <person name="Venkateswaran K."/>
        </authorList>
    </citation>
    <scope>NUCLEOTIDE SEQUENCE [LARGE SCALE GENOMIC DNA]</scope>
    <source>
        <strain evidence="6 7">ISSFR-015</strain>
    </source>
</reference>
<dbReference type="InterPro" id="IPR004089">
    <property type="entry name" value="MCPsignal_dom"/>
</dbReference>
<feature type="transmembrane region" description="Helical" evidence="4">
    <location>
        <begin position="113"/>
        <end position="129"/>
    </location>
</feature>
<evidence type="ECO:0000256" key="1">
    <source>
        <dbReference type="ARBA" id="ARBA00023224"/>
    </source>
</evidence>
<dbReference type="RefSeq" id="WP_087616155.1">
    <property type="nucleotide sequence ID" value="NZ_JAFBEY010000001.1"/>
</dbReference>
<keyword evidence="1 3" id="KW-0807">Transducer</keyword>
<proteinExistence type="inferred from homology"/>
<evidence type="ECO:0000259" key="5">
    <source>
        <dbReference type="PROSITE" id="PS50111"/>
    </source>
</evidence>
<feature type="transmembrane region" description="Helical" evidence="4">
    <location>
        <begin position="39"/>
        <end position="59"/>
    </location>
</feature>
<dbReference type="Gene3D" id="1.10.287.950">
    <property type="entry name" value="Methyl-accepting chemotaxis protein"/>
    <property type="match status" value="1"/>
</dbReference>
<sequence>MKKRNEKVNWIHQLNLFITIGLAILIVSPLVIANGFSNSVPYLIAGTGVILLSTVNYFLNISNFAKGLIFVLIPASVVFLLFYLDGYTVNKHYMLFVTFIMGAMYFNERLIKTFLLIVSIFYVFLYIAVPENLLGVNANLAVFITVFVSMTGCNYLLYRLTQWGNKLVKDAHEKERVAKELLENLTSVLNKIDEGSIQLAQNITHVNENVGTLNVASETILQSSNQMAAAIHNEAEMIQQINEQIILSHENMVKTKESSESTVKDSNEVQEAIERSWKQVHIVTADMATLSDSIDLTTTTIDNMQESLANVNNLLNGIKAIADQTNLLSLNASIEAARAGEHGKGFAVVAEEVKKLAEESAKIATSITVVTQQLLARATTAQLKAYEGKEAVHSSVGTLNKITGSFDGIKQSFNDIQGKLHLNMSTITHTNELVEKIMNQIENMSAISEENAAMTEEIASSINEEHIMMKSIADASNELQQLHSELAEITKRQ</sequence>
<dbReference type="SMART" id="SM00283">
    <property type="entry name" value="MA"/>
    <property type="match status" value="1"/>
</dbReference>
<feature type="transmembrane region" description="Helical" evidence="4">
    <location>
        <begin position="12"/>
        <end position="33"/>
    </location>
</feature>
<organism evidence="6 7">
    <name type="scientific">Solibacillus kalamii</name>
    <dbReference type="NCBI Taxonomy" id="1748298"/>
    <lineage>
        <taxon>Bacteria</taxon>
        <taxon>Bacillati</taxon>
        <taxon>Bacillota</taxon>
        <taxon>Bacilli</taxon>
        <taxon>Bacillales</taxon>
        <taxon>Caryophanaceae</taxon>
        <taxon>Solibacillus</taxon>
    </lineage>
</organism>
<feature type="domain" description="Methyl-accepting transducer" evidence="5">
    <location>
        <begin position="202"/>
        <end position="466"/>
    </location>
</feature>
<feature type="transmembrane region" description="Helical" evidence="4">
    <location>
        <begin position="135"/>
        <end position="157"/>
    </location>
</feature>
<evidence type="ECO:0000313" key="7">
    <source>
        <dbReference type="Proteomes" id="UP000196594"/>
    </source>
</evidence>
<comment type="caution">
    <text evidence="6">The sequence shown here is derived from an EMBL/GenBank/DDBJ whole genome shotgun (WGS) entry which is preliminary data.</text>
</comment>
<dbReference type="PANTHER" id="PTHR32089:SF112">
    <property type="entry name" value="LYSOZYME-LIKE PROTEIN-RELATED"/>
    <property type="match status" value="1"/>
</dbReference>
<evidence type="ECO:0000313" key="6">
    <source>
        <dbReference type="EMBL" id="OUZ40007.1"/>
    </source>
</evidence>
<dbReference type="PRINTS" id="PR00260">
    <property type="entry name" value="CHEMTRNSDUCR"/>
</dbReference>
<protein>
    <submittedName>
        <fullName evidence="6">Chemotaxis protein</fullName>
    </submittedName>
</protein>
<evidence type="ECO:0000256" key="4">
    <source>
        <dbReference type="SAM" id="Phobius"/>
    </source>
</evidence>